<evidence type="ECO:0000256" key="4">
    <source>
        <dbReference type="ARBA" id="ARBA00022527"/>
    </source>
</evidence>
<dbReference type="PANTHER" id="PTHR47982">
    <property type="entry name" value="PROLINE-RICH RECEPTOR-LIKE PROTEIN KINASE PERK4"/>
    <property type="match status" value="1"/>
</dbReference>
<comment type="catalytic activity">
    <reaction evidence="13">
        <text>L-seryl-[protein] + ATP = O-phospho-L-seryl-[protein] + ADP + H(+)</text>
        <dbReference type="Rhea" id="RHEA:17989"/>
        <dbReference type="Rhea" id="RHEA-COMP:9863"/>
        <dbReference type="Rhea" id="RHEA-COMP:11604"/>
        <dbReference type="ChEBI" id="CHEBI:15378"/>
        <dbReference type="ChEBI" id="CHEBI:29999"/>
        <dbReference type="ChEBI" id="CHEBI:30616"/>
        <dbReference type="ChEBI" id="CHEBI:83421"/>
        <dbReference type="ChEBI" id="CHEBI:456216"/>
        <dbReference type="EC" id="2.7.11.1"/>
    </reaction>
</comment>
<keyword evidence="9 14" id="KW-0067">ATP-binding</keyword>
<evidence type="ECO:0000256" key="2">
    <source>
        <dbReference type="ARBA" id="ARBA00012513"/>
    </source>
</evidence>
<name>A0A067KPU0_JATCU</name>
<feature type="compositionally biased region" description="Gly residues" evidence="15">
    <location>
        <begin position="339"/>
        <end position="352"/>
    </location>
</feature>
<dbReference type="EC" id="2.7.11.1" evidence="2"/>
<keyword evidence="6" id="KW-0812">Transmembrane</keyword>
<evidence type="ECO:0000256" key="5">
    <source>
        <dbReference type="ARBA" id="ARBA00022679"/>
    </source>
</evidence>
<evidence type="ECO:0000313" key="18">
    <source>
        <dbReference type="Proteomes" id="UP000027138"/>
    </source>
</evidence>
<evidence type="ECO:0000256" key="3">
    <source>
        <dbReference type="ARBA" id="ARBA00022475"/>
    </source>
</evidence>
<dbReference type="Proteomes" id="UP000027138">
    <property type="component" value="Unassembled WGS sequence"/>
</dbReference>
<dbReference type="GO" id="GO:0004674">
    <property type="term" value="F:protein serine/threonine kinase activity"/>
    <property type="evidence" value="ECO:0007669"/>
    <property type="project" value="UniProtKB-KW"/>
</dbReference>
<feature type="domain" description="Protein kinase" evidence="16">
    <location>
        <begin position="36"/>
        <end position="312"/>
    </location>
</feature>
<dbReference type="CDD" id="cd14066">
    <property type="entry name" value="STKc_IRAK"/>
    <property type="match status" value="1"/>
</dbReference>
<feature type="region of interest" description="Disordered" evidence="15">
    <location>
        <begin position="332"/>
        <end position="353"/>
    </location>
</feature>
<dbReference type="InterPro" id="IPR047117">
    <property type="entry name" value="PERK1-13-like"/>
</dbReference>
<dbReference type="EMBL" id="KK914415">
    <property type="protein sequence ID" value="KDP37038.1"/>
    <property type="molecule type" value="Genomic_DNA"/>
</dbReference>
<evidence type="ECO:0000256" key="1">
    <source>
        <dbReference type="ARBA" id="ARBA00004162"/>
    </source>
</evidence>
<dbReference type="InterPro" id="IPR011009">
    <property type="entry name" value="Kinase-like_dom_sf"/>
</dbReference>
<keyword evidence="7 14" id="KW-0547">Nucleotide-binding</keyword>
<evidence type="ECO:0000256" key="14">
    <source>
        <dbReference type="PROSITE-ProRule" id="PRU10141"/>
    </source>
</evidence>
<evidence type="ECO:0000259" key="16">
    <source>
        <dbReference type="PROSITE" id="PS50011"/>
    </source>
</evidence>
<dbReference type="InterPro" id="IPR017441">
    <property type="entry name" value="Protein_kinase_ATP_BS"/>
</dbReference>
<evidence type="ECO:0000256" key="6">
    <source>
        <dbReference type="ARBA" id="ARBA00022692"/>
    </source>
</evidence>
<reference evidence="17 18" key="1">
    <citation type="journal article" date="2014" name="PLoS ONE">
        <title>Global Analysis of Gene Expression Profiles in Physic Nut (Jatropha curcas L.) Seedlings Exposed to Salt Stress.</title>
        <authorList>
            <person name="Zhang L."/>
            <person name="Zhang C."/>
            <person name="Wu P."/>
            <person name="Chen Y."/>
            <person name="Li M."/>
            <person name="Jiang H."/>
            <person name="Wu G."/>
        </authorList>
    </citation>
    <scope>NUCLEOTIDE SEQUENCE [LARGE SCALE GENOMIC DNA]</scope>
    <source>
        <strain evidence="18">cv. GZQX0401</strain>
        <tissue evidence="17">Young leaves</tissue>
    </source>
</reference>
<protein>
    <recommendedName>
        <fullName evidence="2">non-specific serine/threonine protein kinase</fullName>
        <ecNumber evidence="2">2.7.11.1</ecNumber>
    </recommendedName>
</protein>
<keyword evidence="5" id="KW-0808">Transferase</keyword>
<dbReference type="PROSITE" id="PS50011">
    <property type="entry name" value="PROTEIN_KINASE_DOM"/>
    <property type="match status" value="1"/>
</dbReference>
<evidence type="ECO:0000313" key="17">
    <source>
        <dbReference type="EMBL" id="KDP37038.1"/>
    </source>
</evidence>
<dbReference type="OrthoDB" id="850976at2759"/>
<keyword evidence="10" id="KW-1133">Transmembrane helix</keyword>
<evidence type="ECO:0000256" key="13">
    <source>
        <dbReference type="ARBA" id="ARBA00048679"/>
    </source>
</evidence>
<feature type="binding site" evidence="14">
    <location>
        <position position="64"/>
    </location>
    <ligand>
        <name>ATP</name>
        <dbReference type="ChEBI" id="CHEBI:30616"/>
    </ligand>
</feature>
<organism evidence="17 18">
    <name type="scientific">Jatropha curcas</name>
    <name type="common">Barbados nut</name>
    <dbReference type="NCBI Taxonomy" id="180498"/>
    <lineage>
        <taxon>Eukaryota</taxon>
        <taxon>Viridiplantae</taxon>
        <taxon>Streptophyta</taxon>
        <taxon>Embryophyta</taxon>
        <taxon>Tracheophyta</taxon>
        <taxon>Spermatophyta</taxon>
        <taxon>Magnoliopsida</taxon>
        <taxon>eudicotyledons</taxon>
        <taxon>Gunneridae</taxon>
        <taxon>Pentapetalae</taxon>
        <taxon>rosids</taxon>
        <taxon>fabids</taxon>
        <taxon>Malpighiales</taxon>
        <taxon>Euphorbiaceae</taxon>
        <taxon>Crotonoideae</taxon>
        <taxon>Jatropheae</taxon>
        <taxon>Jatropha</taxon>
    </lineage>
</organism>
<accession>A0A067KPU0</accession>
<comment type="subcellular location">
    <subcellularLocation>
        <location evidence="1">Cell membrane</location>
        <topology evidence="1">Single-pass membrane protein</topology>
    </subcellularLocation>
</comment>
<sequence length="366" mass="40888">MLSNTKEESVIITKRLGSSWLKTFTYEELVEATANFSYGSLLGEGGSGKVYKGMLSNGEAVAVKHFKNDRETADNEFLAEIETISRIHHRNIVKLVGYCQNQANKLLVYEFVPNNSLRYHLFENDNLSIDWSIRMKIAVGSAKGLTYLHEECEPRIVHRNINPSNILLDHSFEPKISDFGLAIVFPDSVTEIYEKVMGTIGYLEPEYLQHGKITVKTDVFCYGVVLMELITGKRAVETMDDDLVLSVKSLLKESLETGNGYAFIDPKLGLSYDLDEMHRMIFCAAACVYKPAELRPQMSQIVSALKGNIPVVSIWRPGDNSFLYDRQRYESPARSTGSGTVGTGSGTVGTGAGSVDEIYEDEEYLR</sequence>
<dbReference type="SUPFAM" id="SSF56112">
    <property type="entry name" value="Protein kinase-like (PK-like)"/>
    <property type="match status" value="1"/>
</dbReference>
<keyword evidence="11" id="KW-0472">Membrane</keyword>
<evidence type="ECO:0000256" key="8">
    <source>
        <dbReference type="ARBA" id="ARBA00022777"/>
    </source>
</evidence>
<dbReference type="InterPro" id="IPR000719">
    <property type="entry name" value="Prot_kinase_dom"/>
</dbReference>
<proteinExistence type="predicted"/>
<evidence type="ECO:0000256" key="15">
    <source>
        <dbReference type="SAM" id="MobiDB-lite"/>
    </source>
</evidence>
<evidence type="ECO:0000256" key="7">
    <source>
        <dbReference type="ARBA" id="ARBA00022741"/>
    </source>
</evidence>
<dbReference type="PROSITE" id="PS00107">
    <property type="entry name" value="PROTEIN_KINASE_ATP"/>
    <property type="match status" value="1"/>
</dbReference>
<dbReference type="STRING" id="180498.A0A067KPU0"/>
<dbReference type="AlphaFoldDB" id="A0A067KPU0"/>
<comment type="catalytic activity">
    <reaction evidence="12">
        <text>L-threonyl-[protein] + ATP = O-phospho-L-threonyl-[protein] + ADP + H(+)</text>
        <dbReference type="Rhea" id="RHEA:46608"/>
        <dbReference type="Rhea" id="RHEA-COMP:11060"/>
        <dbReference type="Rhea" id="RHEA-COMP:11605"/>
        <dbReference type="ChEBI" id="CHEBI:15378"/>
        <dbReference type="ChEBI" id="CHEBI:30013"/>
        <dbReference type="ChEBI" id="CHEBI:30616"/>
        <dbReference type="ChEBI" id="CHEBI:61977"/>
        <dbReference type="ChEBI" id="CHEBI:456216"/>
        <dbReference type="EC" id="2.7.11.1"/>
    </reaction>
</comment>
<evidence type="ECO:0000256" key="10">
    <source>
        <dbReference type="ARBA" id="ARBA00022989"/>
    </source>
</evidence>
<evidence type="ECO:0000256" key="11">
    <source>
        <dbReference type="ARBA" id="ARBA00023136"/>
    </source>
</evidence>
<evidence type="ECO:0000256" key="12">
    <source>
        <dbReference type="ARBA" id="ARBA00047899"/>
    </source>
</evidence>
<dbReference type="Gene3D" id="3.30.200.20">
    <property type="entry name" value="Phosphorylase Kinase, domain 1"/>
    <property type="match status" value="1"/>
</dbReference>
<dbReference type="GO" id="GO:0005886">
    <property type="term" value="C:plasma membrane"/>
    <property type="evidence" value="ECO:0007669"/>
    <property type="project" value="UniProtKB-SubCell"/>
</dbReference>
<keyword evidence="4" id="KW-0723">Serine/threonine-protein kinase</keyword>
<dbReference type="FunFam" id="3.30.200.20:FF:000415">
    <property type="entry name" value="receptor-like serine/threonine-protein kinase NCRK"/>
    <property type="match status" value="1"/>
</dbReference>
<gene>
    <name evidence="17" type="ORF">JCGZ_06094</name>
</gene>
<dbReference type="FunFam" id="1.10.510.10:FF:000384">
    <property type="entry name" value="G-type lectin S-receptor-like serine/threonine-protein kinase"/>
    <property type="match status" value="1"/>
</dbReference>
<keyword evidence="18" id="KW-1185">Reference proteome</keyword>
<dbReference type="GO" id="GO:0005524">
    <property type="term" value="F:ATP binding"/>
    <property type="evidence" value="ECO:0007669"/>
    <property type="project" value="UniProtKB-UniRule"/>
</dbReference>
<keyword evidence="3" id="KW-1003">Cell membrane</keyword>
<keyword evidence="8" id="KW-0418">Kinase</keyword>
<evidence type="ECO:0000256" key="9">
    <source>
        <dbReference type="ARBA" id="ARBA00022840"/>
    </source>
</evidence>
<dbReference type="PANTHER" id="PTHR47982:SF40">
    <property type="entry name" value="NON-SPECIFIC SERINE_THREONINE PROTEIN KINASE"/>
    <property type="match status" value="1"/>
</dbReference>
<dbReference type="Pfam" id="PF00069">
    <property type="entry name" value="Pkinase"/>
    <property type="match status" value="1"/>
</dbReference>
<dbReference type="Gene3D" id="1.10.510.10">
    <property type="entry name" value="Transferase(Phosphotransferase) domain 1"/>
    <property type="match status" value="1"/>
</dbReference>